<dbReference type="CDD" id="cd07719">
    <property type="entry name" value="arylsulfatase_AtsA-like_MBL-fold"/>
    <property type="match status" value="1"/>
</dbReference>
<dbReference type="PANTHER" id="PTHR46018:SF2">
    <property type="entry name" value="ZINC PHOSPHODIESTERASE ELAC PROTEIN 1"/>
    <property type="match status" value="1"/>
</dbReference>
<dbReference type="GO" id="GO:0042781">
    <property type="term" value="F:3'-tRNA processing endoribonuclease activity"/>
    <property type="evidence" value="ECO:0007669"/>
    <property type="project" value="TreeGrafter"/>
</dbReference>
<dbReference type="InterPro" id="IPR044094">
    <property type="entry name" value="AtsA-like_MBL-fold"/>
</dbReference>
<evidence type="ECO:0000256" key="2">
    <source>
        <dbReference type="ARBA" id="ARBA00022759"/>
    </source>
</evidence>
<dbReference type="AlphaFoldDB" id="A0A172QQV8"/>
<name>A0A172QQV8_9CORY</name>
<dbReference type="STRING" id="1652495.ccrud_01770"/>
<keyword evidence="3 4" id="KW-0378">Hydrolase</keyword>
<accession>A0A172QQV8</accession>
<dbReference type="EMBL" id="CP015622">
    <property type="protein sequence ID" value="ANE03064.1"/>
    <property type="molecule type" value="Genomic_DNA"/>
</dbReference>
<dbReference type="KEGG" id="ccjz:ccrud_01770"/>
<sequence>MSWRKIMEKPYVITLGTAGGPRVWTPEDGAEPRCGIATAIVVGDRWYLVDCGQGVYRQIWKAGLDLKKLAGIFITHLHSDHVVDLTNVLVLAFPEFAKLGIQVPIYGPGDRGFLPPVNKQATGPVNPVYPDNPTPGTVDFVDLALRAHATDINDRVMDSLRPSPLDIWRPKDIALPSEIGFHPNDNPYPEMAPFVIHEDDSVKVTATLVIHPPIAPAFAFRFDTEAGSVTISGDTRFSENLRTLSENTDLLLHEAIDFEWVHRFNDEHTETGRAVIEHHQKSHSSPEDAAIIAEESGAKQLALHHLVPGTAPASVWHAASNTFGGKLHIPVDNQRISLSEKIGDEHA</sequence>
<gene>
    <name evidence="4" type="ORF">ccrud_01770</name>
</gene>
<dbReference type="Gene3D" id="3.60.15.10">
    <property type="entry name" value="Ribonuclease Z/Hydroxyacylglutathione hydrolase-like"/>
    <property type="match status" value="1"/>
</dbReference>
<dbReference type="Pfam" id="PF23023">
    <property type="entry name" value="Anti-Pycsar_Apyc1"/>
    <property type="match status" value="1"/>
</dbReference>
<dbReference type="OrthoDB" id="4137979at2"/>
<evidence type="ECO:0000256" key="3">
    <source>
        <dbReference type="ARBA" id="ARBA00022801"/>
    </source>
</evidence>
<dbReference type="Proteomes" id="UP000076929">
    <property type="component" value="Chromosome"/>
</dbReference>
<protein>
    <submittedName>
        <fullName evidence="4">MBL fold metallo-hydrolase</fullName>
    </submittedName>
</protein>
<evidence type="ECO:0000313" key="4">
    <source>
        <dbReference type="EMBL" id="ANE03064.1"/>
    </source>
</evidence>
<proteinExistence type="predicted"/>
<dbReference type="SUPFAM" id="SSF56281">
    <property type="entry name" value="Metallo-hydrolase/oxidoreductase"/>
    <property type="match status" value="1"/>
</dbReference>
<organism evidence="4 5">
    <name type="scientific">Corynebacterium crudilactis</name>
    <dbReference type="NCBI Taxonomy" id="1652495"/>
    <lineage>
        <taxon>Bacteria</taxon>
        <taxon>Bacillati</taxon>
        <taxon>Actinomycetota</taxon>
        <taxon>Actinomycetes</taxon>
        <taxon>Mycobacteriales</taxon>
        <taxon>Corynebacteriaceae</taxon>
        <taxon>Corynebacterium</taxon>
    </lineage>
</organism>
<keyword evidence="5" id="KW-1185">Reference proteome</keyword>
<evidence type="ECO:0000256" key="1">
    <source>
        <dbReference type="ARBA" id="ARBA00022722"/>
    </source>
</evidence>
<evidence type="ECO:0000313" key="5">
    <source>
        <dbReference type="Proteomes" id="UP000076929"/>
    </source>
</evidence>
<dbReference type="InterPro" id="IPR036866">
    <property type="entry name" value="RibonucZ/Hydroxyglut_hydro"/>
</dbReference>
<reference evidence="4 5" key="1">
    <citation type="submission" date="2016-05" db="EMBL/GenBank/DDBJ databases">
        <title>Complete genome sequence of Corynebacterium crudilactis, a new Corynebacterium species isolated from raw cow's milk.</title>
        <authorList>
            <person name="Christian R."/>
            <person name="Zimmermann J."/>
            <person name="Lipski A."/>
            <person name="Kalinowski J."/>
        </authorList>
    </citation>
    <scope>NUCLEOTIDE SEQUENCE [LARGE SCALE GENOMIC DNA]</scope>
    <source>
        <strain evidence="4 5">JZ16</strain>
    </source>
</reference>
<keyword evidence="2" id="KW-0255">Endonuclease</keyword>
<dbReference type="PANTHER" id="PTHR46018">
    <property type="entry name" value="ZINC PHOSPHODIESTERASE ELAC PROTEIN 1"/>
    <property type="match status" value="1"/>
</dbReference>
<keyword evidence="1" id="KW-0540">Nuclease</keyword>